<evidence type="ECO:0000256" key="5">
    <source>
        <dbReference type="ARBA" id="ARBA00022679"/>
    </source>
</evidence>
<gene>
    <name evidence="17" type="ORF">M0811_01337</name>
</gene>
<evidence type="ECO:0000256" key="2">
    <source>
        <dbReference type="ARBA" id="ARBA00004127"/>
    </source>
</evidence>
<dbReference type="Pfam" id="PF13639">
    <property type="entry name" value="zf-RING_2"/>
    <property type="match status" value="1"/>
</dbReference>
<keyword evidence="18" id="KW-1185">Reference proteome</keyword>
<dbReference type="SMART" id="SM00744">
    <property type="entry name" value="RINGv"/>
    <property type="match status" value="1"/>
</dbReference>
<evidence type="ECO:0000256" key="4">
    <source>
        <dbReference type="ARBA" id="ARBA00012483"/>
    </source>
</evidence>
<feature type="transmembrane region" description="Helical" evidence="15">
    <location>
        <begin position="240"/>
        <end position="266"/>
    </location>
</feature>
<keyword evidence="9 14" id="KW-0863">Zinc-finger</keyword>
<keyword evidence="10" id="KW-0833">Ubl conjugation pathway</keyword>
<protein>
    <recommendedName>
        <fullName evidence="4">RING-type E3 ubiquitin transferase</fullName>
        <ecNumber evidence="4">2.3.2.27</ecNumber>
    </recommendedName>
</protein>
<dbReference type="InterPro" id="IPR011016">
    <property type="entry name" value="Znf_RING-CH"/>
</dbReference>
<evidence type="ECO:0000256" key="1">
    <source>
        <dbReference type="ARBA" id="ARBA00000900"/>
    </source>
</evidence>
<sequence>MGLNYPTIHLNFVIFFIFFFNFSICQIISKTNSFQFEGEWSKKELENLKQKAYIEENSGIVSIDIEVGSFVESSPFVAEFIIQNGHYFTTNKINYIVVGNYVAAKFMNITLLPFEILQQYGIVDITRSTFNQVINSVIINYDDISNRKEEVRKYCYFEGSLEIEKISQDYNKIEQMKGFIDSPNCDIHLHFSKVQPLKKEEYTSKANIYFFLMVSVSVIQSILVIIQLRTLNNSHAFRRISITSLTLAIIIDNYISFFHLIIGLVYEEIFSSLIYIAFLQFMIFSTYEMRYLLLVYKAQNNREIEDMRSEMTSLYFKIYFATFGGVILVYNFPVFFKKIQIILVQLDILLEQVLQNYTLQYISFFIKGNFLRVKPDQRFTIYLIIFVISLLIIILSQKKNPRYFIPKKFLPEKYNYFRPINLERLKEDVCVICLDEIKENDYMITPCNHIFHRSCLEKWMEIKIECPTCRATIPPP</sequence>
<reference evidence="17" key="1">
    <citation type="submission" date="2022-10" db="EMBL/GenBank/DDBJ databases">
        <title>Novel sulphate-reducing endosymbionts in the free-living metamonad Anaeramoeba.</title>
        <authorList>
            <person name="Jerlstrom-Hultqvist J."/>
            <person name="Cepicka I."/>
            <person name="Gallot-Lavallee L."/>
            <person name="Salas-Leiva D."/>
            <person name="Curtis B.A."/>
            <person name="Zahonova K."/>
            <person name="Pipaliya S."/>
            <person name="Dacks J."/>
            <person name="Roger A.J."/>
        </authorList>
    </citation>
    <scope>NUCLEOTIDE SEQUENCE</scope>
    <source>
        <strain evidence="17">BMAN</strain>
    </source>
</reference>
<keyword evidence="8" id="KW-0732">Signal</keyword>
<keyword evidence="7" id="KW-0479">Metal-binding</keyword>
<evidence type="ECO:0000259" key="16">
    <source>
        <dbReference type="PROSITE" id="PS50089"/>
    </source>
</evidence>
<keyword evidence="12 15" id="KW-1133">Transmembrane helix</keyword>
<dbReference type="GO" id="GO:0043161">
    <property type="term" value="P:proteasome-mediated ubiquitin-dependent protein catabolic process"/>
    <property type="evidence" value="ECO:0007669"/>
    <property type="project" value="TreeGrafter"/>
</dbReference>
<evidence type="ECO:0000256" key="7">
    <source>
        <dbReference type="ARBA" id="ARBA00022723"/>
    </source>
</evidence>
<feature type="transmembrane region" description="Helical" evidence="15">
    <location>
        <begin position="208"/>
        <end position="228"/>
    </location>
</feature>
<dbReference type="Gene3D" id="3.30.40.10">
    <property type="entry name" value="Zinc/RING finger domain, C3HC4 (zinc finger)"/>
    <property type="match status" value="1"/>
</dbReference>
<feature type="domain" description="RING-type" evidence="16">
    <location>
        <begin position="430"/>
        <end position="470"/>
    </location>
</feature>
<dbReference type="InterPro" id="IPR021319">
    <property type="entry name" value="DUF2921"/>
</dbReference>
<name>A0A9Q0LJ11_ANAIG</name>
<dbReference type="Pfam" id="PF11145">
    <property type="entry name" value="DUF2921"/>
    <property type="match status" value="1"/>
</dbReference>
<dbReference type="OMA" id="KENDYMI"/>
<evidence type="ECO:0000256" key="13">
    <source>
        <dbReference type="ARBA" id="ARBA00023136"/>
    </source>
</evidence>
<evidence type="ECO:0000256" key="12">
    <source>
        <dbReference type="ARBA" id="ARBA00022989"/>
    </source>
</evidence>
<comment type="pathway">
    <text evidence="3">Protein modification; protein ubiquitination.</text>
</comment>
<dbReference type="InterPro" id="IPR013083">
    <property type="entry name" value="Znf_RING/FYVE/PHD"/>
</dbReference>
<feature type="transmembrane region" description="Helical" evidence="15">
    <location>
        <begin position="12"/>
        <end position="29"/>
    </location>
</feature>
<dbReference type="PANTHER" id="PTHR22763">
    <property type="entry name" value="RING ZINC FINGER PROTEIN"/>
    <property type="match status" value="1"/>
</dbReference>
<accession>A0A9Q0LJ11</accession>
<keyword evidence="5" id="KW-0808">Transferase</keyword>
<evidence type="ECO:0000256" key="6">
    <source>
        <dbReference type="ARBA" id="ARBA00022692"/>
    </source>
</evidence>
<comment type="subcellular location">
    <subcellularLocation>
        <location evidence="2">Endomembrane system</location>
        <topology evidence="2">Multi-pass membrane protein</topology>
    </subcellularLocation>
</comment>
<dbReference type="Proteomes" id="UP001149090">
    <property type="component" value="Unassembled WGS sequence"/>
</dbReference>
<dbReference type="GO" id="GO:0008270">
    <property type="term" value="F:zinc ion binding"/>
    <property type="evidence" value="ECO:0007669"/>
    <property type="project" value="UniProtKB-KW"/>
</dbReference>
<dbReference type="SUPFAM" id="SSF57850">
    <property type="entry name" value="RING/U-box"/>
    <property type="match status" value="1"/>
</dbReference>
<dbReference type="AlphaFoldDB" id="A0A9Q0LJ11"/>
<feature type="transmembrane region" description="Helical" evidence="15">
    <location>
        <begin position="314"/>
        <end position="336"/>
    </location>
</feature>
<dbReference type="EC" id="2.3.2.27" evidence="4"/>
<dbReference type="SMART" id="SM00184">
    <property type="entry name" value="RING"/>
    <property type="match status" value="1"/>
</dbReference>
<dbReference type="PROSITE" id="PS50089">
    <property type="entry name" value="ZF_RING_2"/>
    <property type="match status" value="1"/>
</dbReference>
<dbReference type="GO" id="GO:0061630">
    <property type="term" value="F:ubiquitin protein ligase activity"/>
    <property type="evidence" value="ECO:0007669"/>
    <property type="project" value="UniProtKB-EC"/>
</dbReference>
<organism evidence="17 18">
    <name type="scientific">Anaeramoeba ignava</name>
    <name type="common">Anaerobic marine amoeba</name>
    <dbReference type="NCBI Taxonomy" id="1746090"/>
    <lineage>
        <taxon>Eukaryota</taxon>
        <taxon>Metamonada</taxon>
        <taxon>Anaeramoebidae</taxon>
        <taxon>Anaeramoeba</taxon>
    </lineage>
</organism>
<evidence type="ECO:0000313" key="17">
    <source>
        <dbReference type="EMBL" id="KAJ5072323.1"/>
    </source>
</evidence>
<comment type="catalytic activity">
    <reaction evidence="1">
        <text>S-ubiquitinyl-[E2 ubiquitin-conjugating enzyme]-L-cysteine + [acceptor protein]-L-lysine = [E2 ubiquitin-conjugating enzyme]-L-cysteine + N(6)-ubiquitinyl-[acceptor protein]-L-lysine.</text>
        <dbReference type="EC" id="2.3.2.27"/>
    </reaction>
</comment>
<keyword evidence="13 15" id="KW-0472">Membrane</keyword>
<dbReference type="GO" id="GO:0012505">
    <property type="term" value="C:endomembrane system"/>
    <property type="evidence" value="ECO:0007669"/>
    <property type="project" value="UniProtKB-SubCell"/>
</dbReference>
<evidence type="ECO:0000256" key="10">
    <source>
        <dbReference type="ARBA" id="ARBA00022786"/>
    </source>
</evidence>
<dbReference type="EMBL" id="JAPDFW010000081">
    <property type="protein sequence ID" value="KAJ5072323.1"/>
    <property type="molecule type" value="Genomic_DNA"/>
</dbReference>
<keyword evidence="11" id="KW-0862">Zinc</keyword>
<evidence type="ECO:0000256" key="15">
    <source>
        <dbReference type="SAM" id="Phobius"/>
    </source>
</evidence>
<feature type="transmembrane region" description="Helical" evidence="15">
    <location>
        <begin position="272"/>
        <end position="293"/>
    </location>
</feature>
<evidence type="ECO:0000256" key="9">
    <source>
        <dbReference type="ARBA" id="ARBA00022771"/>
    </source>
</evidence>
<evidence type="ECO:0000256" key="3">
    <source>
        <dbReference type="ARBA" id="ARBA00004906"/>
    </source>
</evidence>
<dbReference type="InterPro" id="IPR001841">
    <property type="entry name" value="Znf_RING"/>
</dbReference>
<comment type="caution">
    <text evidence="17">The sequence shown here is derived from an EMBL/GenBank/DDBJ whole genome shotgun (WGS) entry which is preliminary data.</text>
</comment>
<evidence type="ECO:0000256" key="8">
    <source>
        <dbReference type="ARBA" id="ARBA00022729"/>
    </source>
</evidence>
<dbReference type="PANTHER" id="PTHR22763:SF162">
    <property type="entry name" value="TRANSMEMBRANE E3 UBIQUITIN-PROTEIN LIGASE 1"/>
    <property type="match status" value="1"/>
</dbReference>
<evidence type="ECO:0000313" key="18">
    <source>
        <dbReference type="Proteomes" id="UP001149090"/>
    </source>
</evidence>
<proteinExistence type="predicted"/>
<dbReference type="InterPro" id="IPR050731">
    <property type="entry name" value="HRD1_E3_ubiq-ligases"/>
</dbReference>
<feature type="transmembrane region" description="Helical" evidence="15">
    <location>
        <begin position="379"/>
        <end position="396"/>
    </location>
</feature>
<dbReference type="OrthoDB" id="9984778at2759"/>
<evidence type="ECO:0000256" key="11">
    <source>
        <dbReference type="ARBA" id="ARBA00022833"/>
    </source>
</evidence>
<evidence type="ECO:0000256" key="14">
    <source>
        <dbReference type="PROSITE-ProRule" id="PRU00175"/>
    </source>
</evidence>
<keyword evidence="6 15" id="KW-0812">Transmembrane</keyword>